<accession>A0ACC0HW65</accession>
<sequence length="517" mass="58388">MEEEGSLETLLKWAAEIGISDSPSSNRPLSSSFSCCLGQSLSVSQFPDSGGRGLAAVRDLRKGELILRVPKSALITTQILLKDQPLSLSINKHPSLSSTQILTVCLLYEMGKGKSSWWYPYLMQLPRSYDTLPCFGQFETQAFQVNDAIWAAEKATVKAEFDWKEAISLMKELKLNHRLLTFRAWLWAFASISSRTLHVPWDNAGCLCPVGDLFNYAAPGEEDFDSEDPFVSEDSSSRRNASSVQVNFSWNGDTTEEFDVEQIDPNLLRLTDGGYEDDVSAYCFYARRNYKKGEQVLLSYGTYTNLELLEHYGFLLDKNPNDKAFIPLEPEIYSSCSWPKDSLYIHPNGKPSFALLSALRLWLTPPSQRRSVGHLVYSGSQLSAKNEIIVMGWIVKNCNVILKKFVTSIEEDMLLLHTIDKMQDFCTPTELGRLLSAFEGEARVFAETKGLINGETGVNLLQSRQMRRYMDRWKLAVQWRLGYKKTLADCIAYCSKVIEKFASENDSTMIISTHNST</sequence>
<dbReference type="Proteomes" id="UP001060215">
    <property type="component" value="Chromosome 2"/>
</dbReference>
<evidence type="ECO:0000313" key="1">
    <source>
        <dbReference type="EMBL" id="KAI8017225.1"/>
    </source>
</evidence>
<gene>
    <name evidence="1" type="ORF">LOK49_LG04G01453</name>
</gene>
<keyword evidence="2" id="KW-1185">Reference proteome</keyword>
<evidence type="ECO:0000313" key="2">
    <source>
        <dbReference type="Proteomes" id="UP001060215"/>
    </source>
</evidence>
<name>A0ACC0HW65_9ERIC</name>
<organism evidence="1 2">
    <name type="scientific">Camellia lanceoleosa</name>
    <dbReference type="NCBI Taxonomy" id="1840588"/>
    <lineage>
        <taxon>Eukaryota</taxon>
        <taxon>Viridiplantae</taxon>
        <taxon>Streptophyta</taxon>
        <taxon>Embryophyta</taxon>
        <taxon>Tracheophyta</taxon>
        <taxon>Spermatophyta</taxon>
        <taxon>Magnoliopsida</taxon>
        <taxon>eudicotyledons</taxon>
        <taxon>Gunneridae</taxon>
        <taxon>Pentapetalae</taxon>
        <taxon>asterids</taxon>
        <taxon>Ericales</taxon>
        <taxon>Theaceae</taxon>
        <taxon>Camellia</taxon>
    </lineage>
</organism>
<protein>
    <submittedName>
        <fullName evidence="1">Protein SET DOMAIN GROUP 40</fullName>
    </submittedName>
</protein>
<reference evidence="1 2" key="1">
    <citation type="journal article" date="2022" name="Plant J.">
        <title>Chromosome-level genome of Camellia lanceoleosa provides a valuable resource for understanding genome evolution and self-incompatibility.</title>
        <authorList>
            <person name="Gong W."/>
            <person name="Xiao S."/>
            <person name="Wang L."/>
            <person name="Liao Z."/>
            <person name="Chang Y."/>
            <person name="Mo W."/>
            <person name="Hu G."/>
            <person name="Li W."/>
            <person name="Zhao G."/>
            <person name="Zhu H."/>
            <person name="Hu X."/>
            <person name="Ji K."/>
            <person name="Xiang X."/>
            <person name="Song Q."/>
            <person name="Yuan D."/>
            <person name="Jin S."/>
            <person name="Zhang L."/>
        </authorList>
    </citation>
    <scope>NUCLEOTIDE SEQUENCE [LARGE SCALE GENOMIC DNA]</scope>
    <source>
        <strain evidence="1">SQ_2022a</strain>
    </source>
</reference>
<comment type="caution">
    <text evidence="1">The sequence shown here is derived from an EMBL/GenBank/DDBJ whole genome shotgun (WGS) entry which is preliminary data.</text>
</comment>
<proteinExistence type="predicted"/>
<dbReference type="EMBL" id="CM045759">
    <property type="protein sequence ID" value="KAI8017225.1"/>
    <property type="molecule type" value="Genomic_DNA"/>
</dbReference>